<accession>H0F3Q3</accession>
<dbReference type="EMBL" id="AGUF01000031">
    <property type="protein sequence ID" value="EHK67108.1"/>
    <property type="molecule type" value="Genomic_DNA"/>
</dbReference>
<dbReference type="PATRIC" id="fig|477184.5.peg.1394"/>
<evidence type="ECO:0000256" key="1">
    <source>
        <dbReference type="SAM" id="MobiDB-lite"/>
    </source>
</evidence>
<dbReference type="Proteomes" id="UP000003113">
    <property type="component" value="Unassembled WGS sequence"/>
</dbReference>
<comment type="caution">
    <text evidence="2">The sequence shown here is derived from an EMBL/GenBank/DDBJ whole genome shotgun (WGS) entry which is preliminary data.</text>
</comment>
<name>H0F3Q3_9BURK</name>
<gene>
    <name evidence="2" type="ORF">KYC_07036</name>
</gene>
<protein>
    <submittedName>
        <fullName evidence="2">Uncharacterized protein</fullName>
    </submittedName>
</protein>
<evidence type="ECO:0000313" key="2">
    <source>
        <dbReference type="EMBL" id="EHK67108.1"/>
    </source>
</evidence>
<proteinExistence type="predicted"/>
<evidence type="ECO:0000313" key="3">
    <source>
        <dbReference type="Proteomes" id="UP000003113"/>
    </source>
</evidence>
<organism evidence="2 3">
    <name type="scientific">Achromobacter arsenitoxydans SY8</name>
    <dbReference type="NCBI Taxonomy" id="477184"/>
    <lineage>
        <taxon>Bacteria</taxon>
        <taxon>Pseudomonadati</taxon>
        <taxon>Pseudomonadota</taxon>
        <taxon>Betaproteobacteria</taxon>
        <taxon>Burkholderiales</taxon>
        <taxon>Alcaligenaceae</taxon>
        <taxon>Achromobacter</taxon>
    </lineage>
</organism>
<keyword evidence="3" id="KW-1185">Reference proteome</keyword>
<reference evidence="2 3" key="1">
    <citation type="journal article" date="2012" name="J. Bacteriol.">
        <title>Genome sequence of the highly efficient arsenite-oxidizing bacterium Achromobacter arsenitoxydans SY8.</title>
        <authorList>
            <person name="Li X."/>
            <person name="Hu Y."/>
            <person name="Gong J."/>
            <person name="Lin Y."/>
            <person name="Johnstone L."/>
            <person name="Rensing C."/>
            <person name="Wang G."/>
        </authorList>
    </citation>
    <scope>NUCLEOTIDE SEQUENCE [LARGE SCALE GENOMIC DNA]</scope>
    <source>
        <strain evidence="2 3">SY8</strain>
    </source>
</reference>
<sequence length="59" mass="6278">MTQPGSGGHPQVACGIVPGERPTDTANRVKTDVRELASPADDKTPGATPRRYLVTVEYL</sequence>
<dbReference type="AlphaFoldDB" id="H0F3Q3"/>
<feature type="region of interest" description="Disordered" evidence="1">
    <location>
        <begin position="1"/>
        <end position="28"/>
    </location>
</feature>